<keyword evidence="1" id="KW-0472">Membrane</keyword>
<organism evidence="2 3">
    <name type="scientific">Parabacteroides johnsonii</name>
    <dbReference type="NCBI Taxonomy" id="387661"/>
    <lineage>
        <taxon>Bacteria</taxon>
        <taxon>Pseudomonadati</taxon>
        <taxon>Bacteroidota</taxon>
        <taxon>Bacteroidia</taxon>
        <taxon>Bacteroidales</taxon>
        <taxon>Tannerellaceae</taxon>
        <taxon>Parabacteroides</taxon>
    </lineage>
</organism>
<evidence type="ECO:0000256" key="1">
    <source>
        <dbReference type="SAM" id="Phobius"/>
    </source>
</evidence>
<feature type="transmembrane region" description="Helical" evidence="1">
    <location>
        <begin position="240"/>
        <end position="257"/>
    </location>
</feature>
<dbReference type="Proteomes" id="UP001213646">
    <property type="component" value="Unassembled WGS sequence"/>
</dbReference>
<feature type="transmembrane region" description="Helical" evidence="1">
    <location>
        <begin position="263"/>
        <end position="282"/>
    </location>
</feature>
<feature type="transmembrane region" description="Helical" evidence="1">
    <location>
        <begin position="133"/>
        <end position="154"/>
    </location>
</feature>
<accession>A0AAW6IB79</accession>
<name>A0AAW6IB79_9BACT</name>
<dbReference type="EMBL" id="JAQPYX010000156">
    <property type="protein sequence ID" value="MDC7150917.1"/>
    <property type="molecule type" value="Genomic_DNA"/>
</dbReference>
<evidence type="ECO:0000313" key="2">
    <source>
        <dbReference type="EMBL" id="MDC7150917.1"/>
    </source>
</evidence>
<reference evidence="2" key="1">
    <citation type="submission" date="2023-01" db="EMBL/GenBank/DDBJ databases">
        <title>Exploring GABA producing Bacteroides strains toward improving mental health.</title>
        <authorList>
            <person name="Yousuf B."/>
            <person name="Bouhlel N.E."/>
            <person name="Mottawea W."/>
            <person name="Hammami R."/>
        </authorList>
    </citation>
    <scope>NUCLEOTIDE SEQUENCE</scope>
    <source>
        <strain evidence="2">UO.H1047</strain>
    </source>
</reference>
<dbReference type="AlphaFoldDB" id="A0AAW6IB79"/>
<dbReference type="RefSeq" id="WP_195486339.1">
    <property type="nucleotide sequence ID" value="NZ_CALEGY010000048.1"/>
</dbReference>
<feature type="transmembrane region" description="Helical" evidence="1">
    <location>
        <begin position="205"/>
        <end position="228"/>
    </location>
</feature>
<dbReference type="PROSITE" id="PS51257">
    <property type="entry name" value="PROKAR_LIPOPROTEIN"/>
    <property type="match status" value="1"/>
</dbReference>
<keyword evidence="1" id="KW-0812">Transmembrane</keyword>
<feature type="transmembrane region" description="Helical" evidence="1">
    <location>
        <begin position="174"/>
        <end position="193"/>
    </location>
</feature>
<comment type="caution">
    <text evidence="2">The sequence shown here is derived from an EMBL/GenBank/DDBJ whole genome shotgun (WGS) entry which is preliminary data.</text>
</comment>
<gene>
    <name evidence="2" type="ORF">PQG89_16110</name>
</gene>
<protein>
    <submittedName>
        <fullName evidence="2">Uncharacterized protein</fullName>
    </submittedName>
</protein>
<proteinExistence type="predicted"/>
<evidence type="ECO:0000313" key="3">
    <source>
        <dbReference type="Proteomes" id="UP001213646"/>
    </source>
</evidence>
<keyword evidence="1" id="KW-1133">Transmembrane helix</keyword>
<sequence length="325" mass="37189">MKKFCNLLLSVSFFLFLISCDYHISKEKIPDIIADAQKGDQEALYLLCHYCGLKQPQLDSLKTVYGDKYPEVRILHFENTKPEKKIRKEFGEWLYFFHYTKIYFQERTGSLLYTLTRYPGDSFYAGIFGVGKWFSPLYILPILIILIGIFASFLNKNIESKLCSDTNRKSLKNIIALFYLYGLAVLICIESSVPRLSGYGRLFPVYGGSWIPVILGYIFYSTIIYILIVCLSDENKGKGLIRFIMTSILCFCAYYTAYALSYIFLLILVVLFILSILFPAFFGKSLAGVTVIIKDQFGNITKGIIQEGLMGERSIDTEDGKKIEL</sequence>